<feature type="domain" description="PilX/PilW C-terminal" evidence="2">
    <location>
        <begin position="209"/>
        <end position="285"/>
    </location>
</feature>
<evidence type="ECO:0000259" key="2">
    <source>
        <dbReference type="Pfam" id="PF13681"/>
    </source>
</evidence>
<evidence type="ECO:0008006" key="6">
    <source>
        <dbReference type="Google" id="ProtNLM"/>
    </source>
</evidence>
<keyword evidence="5" id="KW-1185">Reference proteome</keyword>
<dbReference type="Proteomes" id="UP000050580">
    <property type="component" value="Unassembled WGS sequence"/>
</dbReference>
<sequence length="292" mass="31263">MTEGVAMQLRWIDGAAARIASARHRRAQRGVALFIVMIIVLLTSLLVLWASRSALLHEMVTGNDADYQRAFEAAQAMLRDAEFDILGMTASGAAVPRCGEADAENGRCRPRALPDNVDVTGNGAAKVYFPTSASLDDEDGGDLVVLEDKISKFQGRSTDCAAAICVFGVTAIPEDEDEPPFWEDEDLLEAMKAAGAYYGQYTKAKAGTEGEGNPLLRRTSASDQRAWYWVEPLLFEASLASDAASRFAPRGSLAGNASGIVFRITALAEGRKPGTRVVLQSIFVKQAVAADG</sequence>
<evidence type="ECO:0000259" key="3">
    <source>
        <dbReference type="Pfam" id="PF14341"/>
    </source>
</evidence>
<reference evidence="4 5" key="1">
    <citation type="submission" date="2015-05" db="EMBL/GenBank/DDBJ databases">
        <title>Draft genome sequence of Lampropedia sp. CT6, isolated from the microbial mat of a hot water spring, located at Manikaran, India.</title>
        <authorList>
            <person name="Tripathi C."/>
            <person name="Rani P."/>
            <person name="Mahato N.K."/>
            <person name="Lal R."/>
        </authorList>
    </citation>
    <scope>NUCLEOTIDE SEQUENCE [LARGE SCALE GENOMIC DNA]</scope>
    <source>
        <strain evidence="4 5">CT6</strain>
    </source>
</reference>
<keyword evidence="1" id="KW-0472">Membrane</keyword>
<feature type="transmembrane region" description="Helical" evidence="1">
    <location>
        <begin position="31"/>
        <end position="50"/>
    </location>
</feature>
<dbReference type="InterPro" id="IPR025205">
    <property type="entry name" value="PilX/PilW_C"/>
</dbReference>
<keyword evidence="1" id="KW-0812">Transmembrane</keyword>
<protein>
    <recommendedName>
        <fullName evidence="6">Pilus assembly protein PilX</fullName>
    </recommendedName>
</protein>
<gene>
    <name evidence="4" type="ORF">AAV94_01015</name>
</gene>
<comment type="caution">
    <text evidence="4">The sequence shown here is derived from an EMBL/GenBank/DDBJ whole genome shotgun (WGS) entry which is preliminary data.</text>
</comment>
<dbReference type="STRING" id="1610491.AAV94_01015"/>
<dbReference type="InterPro" id="IPR025746">
    <property type="entry name" value="PilX_N_dom"/>
</dbReference>
<accession>A0A0U1Q2Q7</accession>
<organism evidence="4 5">
    <name type="scientific">Lampropedia cohaerens</name>
    <dbReference type="NCBI Taxonomy" id="1610491"/>
    <lineage>
        <taxon>Bacteria</taxon>
        <taxon>Pseudomonadati</taxon>
        <taxon>Pseudomonadota</taxon>
        <taxon>Betaproteobacteria</taxon>
        <taxon>Burkholderiales</taxon>
        <taxon>Comamonadaceae</taxon>
        <taxon>Lampropedia</taxon>
    </lineage>
</organism>
<evidence type="ECO:0000313" key="5">
    <source>
        <dbReference type="Proteomes" id="UP000050580"/>
    </source>
</evidence>
<name>A0A0U1Q2Q7_9BURK</name>
<dbReference type="EMBL" id="LBNQ01000009">
    <property type="protein sequence ID" value="KKW69026.1"/>
    <property type="molecule type" value="Genomic_DNA"/>
</dbReference>
<keyword evidence="1" id="KW-1133">Transmembrane helix</keyword>
<evidence type="ECO:0000313" key="4">
    <source>
        <dbReference type="EMBL" id="KKW69026.1"/>
    </source>
</evidence>
<dbReference type="Pfam" id="PF14341">
    <property type="entry name" value="PilX_N"/>
    <property type="match status" value="1"/>
</dbReference>
<proteinExistence type="predicted"/>
<dbReference type="PATRIC" id="fig|1610491.3.peg.209"/>
<dbReference type="Pfam" id="PF13681">
    <property type="entry name" value="PilX"/>
    <property type="match status" value="1"/>
</dbReference>
<evidence type="ECO:0000256" key="1">
    <source>
        <dbReference type="SAM" id="Phobius"/>
    </source>
</evidence>
<dbReference type="AlphaFoldDB" id="A0A0U1Q2Q7"/>
<feature type="domain" description="Type 4 fimbrial biogenesis protein PilX N-terminal" evidence="3">
    <location>
        <begin position="29"/>
        <end position="77"/>
    </location>
</feature>